<dbReference type="Gene3D" id="3.40.50.300">
    <property type="entry name" value="P-loop containing nucleotide triphosphate hydrolases"/>
    <property type="match status" value="1"/>
</dbReference>
<dbReference type="Proteomes" id="UP000249949">
    <property type="component" value="Chromosome"/>
</dbReference>
<accession>A0A2Z2HMR6</accession>
<sequence>MLDKNPEINLNDDLKCIQNEFKNNVPSLVLCLNSFHKIEFLDKLISSIKNPIIFVDMDLLYSGYIESKMIKQKENVEIFRPNKLDWKERLSEIICKISEKEFFIIIDSFNGIYNLFDDLESARFVNSCLMLLSSLSKQSDCTVVVTGMAKNKDNYEWILSPGGKHVMKLSETNLYFLKKIQNKLTIRIIDNDQNKAKEKNKAI</sequence>
<keyword evidence="2" id="KW-1185">Reference proteome</keyword>
<dbReference type="KEGG" id="nct:NMSP_1684"/>
<dbReference type="EMBL" id="CP021324">
    <property type="protein sequence ID" value="ARS65282.1"/>
    <property type="molecule type" value="Genomic_DNA"/>
</dbReference>
<dbReference type="AlphaFoldDB" id="A0A2Z2HMR6"/>
<dbReference type="GeneID" id="32902124"/>
<name>A0A2Z2HMR6_9ARCH</name>
<reference evidence="1 2" key="1">
    <citation type="journal article" date="2017" name="Environ. Microbiol.">
        <title>Genome and epigenome of a novel marine Thaumarchaeota strain suggest viral infection, phosphorothioation DNA modification and multiple restriction systems.</title>
        <authorList>
            <person name="Ahlgren N.A."/>
            <person name="Chen Y."/>
            <person name="Needham D.M."/>
            <person name="Parada A.E."/>
            <person name="Sachdeva R."/>
            <person name="Trinh V."/>
            <person name="Chen T."/>
            <person name="Fuhrman J.A."/>
        </authorList>
    </citation>
    <scope>NUCLEOTIDE SEQUENCE [LARGE SCALE GENOMIC DNA]</scope>
    <source>
        <strain evidence="1 2">SPOT01</strain>
    </source>
</reference>
<dbReference type="OrthoDB" id="11479at2157"/>
<evidence type="ECO:0000313" key="1">
    <source>
        <dbReference type="EMBL" id="ARS65282.1"/>
    </source>
</evidence>
<evidence type="ECO:0000313" key="2">
    <source>
        <dbReference type="Proteomes" id="UP000249949"/>
    </source>
</evidence>
<dbReference type="InterPro" id="IPR027417">
    <property type="entry name" value="P-loop_NTPase"/>
</dbReference>
<proteinExistence type="predicted"/>
<dbReference type="RefSeq" id="WP_086908261.1">
    <property type="nucleotide sequence ID" value="NZ_CP021324.1"/>
</dbReference>
<organism evidence="1 2">
    <name type="scientific">Candidatus Nitrosomarinus catalinensis</name>
    <dbReference type="NCBI Taxonomy" id="1898749"/>
    <lineage>
        <taxon>Archaea</taxon>
        <taxon>Nitrososphaerota</taxon>
        <taxon>Nitrososphaeria</taxon>
        <taxon>Nitrosopumilales</taxon>
        <taxon>Nitrosopumilaceae</taxon>
        <taxon>Candidatus Nitrosomarinus</taxon>
    </lineage>
</organism>
<protein>
    <submittedName>
        <fullName evidence="1">Uncharacterized protein</fullName>
    </submittedName>
</protein>
<gene>
    <name evidence="1" type="ORF">NMSP_1684</name>
</gene>